<evidence type="ECO:0000256" key="3">
    <source>
        <dbReference type="ARBA" id="ARBA00008281"/>
    </source>
</evidence>
<evidence type="ECO:0000256" key="9">
    <source>
        <dbReference type="ARBA" id="ARBA00023136"/>
    </source>
</evidence>
<evidence type="ECO:0000256" key="2">
    <source>
        <dbReference type="ARBA" id="ARBA00004162"/>
    </source>
</evidence>
<dbReference type="Proteomes" id="UP001176960">
    <property type="component" value="Unassembled WGS sequence"/>
</dbReference>
<organism evidence="11 12">
    <name type="scientific">Brytella acorum</name>
    <dbReference type="NCBI Taxonomy" id="2959299"/>
    <lineage>
        <taxon>Bacteria</taxon>
        <taxon>Pseudomonadati</taxon>
        <taxon>Pseudomonadota</taxon>
        <taxon>Alphaproteobacteria</taxon>
        <taxon>Acetobacterales</taxon>
        <taxon>Acetobacteraceae</taxon>
        <taxon>Brytella</taxon>
    </lineage>
</organism>
<keyword evidence="8 10" id="KW-1133">Transmembrane helix</keyword>
<evidence type="ECO:0000256" key="7">
    <source>
        <dbReference type="ARBA" id="ARBA00022779"/>
    </source>
</evidence>
<evidence type="ECO:0000256" key="5">
    <source>
        <dbReference type="ARBA" id="ARBA00022500"/>
    </source>
</evidence>
<evidence type="ECO:0000256" key="1">
    <source>
        <dbReference type="ARBA" id="ARBA00002254"/>
    </source>
</evidence>
<comment type="subcellular location">
    <subcellularLocation>
        <location evidence="10">Cell inner membrane</location>
    </subcellularLocation>
    <subcellularLocation>
        <location evidence="2">Cell membrane</location>
        <topology evidence="2">Single-pass membrane protein</topology>
    </subcellularLocation>
</comment>
<dbReference type="GO" id="GO:0009425">
    <property type="term" value="C:bacterial-type flagellum basal body"/>
    <property type="evidence" value="ECO:0007669"/>
    <property type="project" value="InterPro"/>
</dbReference>
<sequence length="152" mass="16405">MQAAAVKEEAGGSGRKKMLLTAIAVLLAIAIGGGAYVWKAKHHGAPKVVAVASPYNLPIPPMMATLDGDSGHASYVRVTAQLQLASEQDADAVRRRLPQVEDLFQTYLHDTRPDELAGSGIYRLREALFAQISNVLAPIPVRDLFFTELLVQ</sequence>
<keyword evidence="11" id="KW-0969">Cilium</keyword>
<feature type="transmembrane region" description="Helical" evidence="10">
    <location>
        <begin position="18"/>
        <end position="38"/>
    </location>
</feature>
<keyword evidence="10" id="KW-0997">Cell inner membrane</keyword>
<keyword evidence="11" id="KW-0282">Flagellum</keyword>
<protein>
    <recommendedName>
        <fullName evidence="10">Flagellar protein FliL</fullName>
    </recommendedName>
</protein>
<evidence type="ECO:0000313" key="11">
    <source>
        <dbReference type="EMBL" id="CAI9121619.1"/>
    </source>
</evidence>
<evidence type="ECO:0000256" key="4">
    <source>
        <dbReference type="ARBA" id="ARBA00022475"/>
    </source>
</evidence>
<comment type="caution">
    <text evidence="11">The sequence shown here is derived from an EMBL/GenBank/DDBJ whole genome shotgun (WGS) entry which is preliminary data.</text>
</comment>
<evidence type="ECO:0000313" key="12">
    <source>
        <dbReference type="Proteomes" id="UP001176960"/>
    </source>
</evidence>
<dbReference type="PANTHER" id="PTHR35091:SF2">
    <property type="entry name" value="FLAGELLAR PROTEIN FLIL"/>
    <property type="match status" value="1"/>
</dbReference>
<dbReference type="GO" id="GO:0005886">
    <property type="term" value="C:plasma membrane"/>
    <property type="evidence" value="ECO:0007669"/>
    <property type="project" value="UniProtKB-SubCell"/>
</dbReference>
<keyword evidence="4" id="KW-1003">Cell membrane</keyword>
<keyword evidence="9 10" id="KW-0472">Membrane</keyword>
<dbReference type="AlphaFoldDB" id="A0AA35Y4A5"/>
<comment type="function">
    <text evidence="1 10">Controls the rotational direction of flagella during chemotaxis.</text>
</comment>
<dbReference type="Pfam" id="PF03748">
    <property type="entry name" value="FliL"/>
    <property type="match status" value="1"/>
</dbReference>
<proteinExistence type="inferred from homology"/>
<keyword evidence="11" id="KW-0966">Cell projection</keyword>
<dbReference type="EMBL" id="CATKSH010000019">
    <property type="protein sequence ID" value="CAI9121619.1"/>
    <property type="molecule type" value="Genomic_DNA"/>
</dbReference>
<keyword evidence="5 10" id="KW-0145">Chemotaxis</keyword>
<dbReference type="InterPro" id="IPR005503">
    <property type="entry name" value="FliL"/>
</dbReference>
<keyword evidence="7 10" id="KW-0283">Flagellar rotation</keyword>
<accession>A0AA35Y4A5</accession>
<name>A0AA35Y4A5_9PROT</name>
<keyword evidence="6 10" id="KW-0812">Transmembrane</keyword>
<dbReference type="GO" id="GO:0006935">
    <property type="term" value="P:chemotaxis"/>
    <property type="evidence" value="ECO:0007669"/>
    <property type="project" value="UniProtKB-KW"/>
</dbReference>
<dbReference type="RefSeq" id="WP_289840724.1">
    <property type="nucleotide sequence ID" value="NZ_CATKSH010000019.1"/>
</dbReference>
<keyword evidence="12" id="KW-1185">Reference proteome</keyword>
<reference evidence="11" key="1">
    <citation type="submission" date="2023-03" db="EMBL/GenBank/DDBJ databases">
        <authorList>
            <person name="Cleenwerck I."/>
        </authorList>
    </citation>
    <scope>NUCLEOTIDE SEQUENCE</scope>
    <source>
        <strain evidence="11">LMG 32879</strain>
    </source>
</reference>
<evidence type="ECO:0000256" key="6">
    <source>
        <dbReference type="ARBA" id="ARBA00022692"/>
    </source>
</evidence>
<evidence type="ECO:0000256" key="10">
    <source>
        <dbReference type="RuleBase" id="RU364125"/>
    </source>
</evidence>
<comment type="similarity">
    <text evidence="3 10">Belongs to the FliL family.</text>
</comment>
<dbReference type="GO" id="GO:0071978">
    <property type="term" value="P:bacterial-type flagellum-dependent swarming motility"/>
    <property type="evidence" value="ECO:0007669"/>
    <property type="project" value="TreeGrafter"/>
</dbReference>
<dbReference type="PANTHER" id="PTHR35091">
    <property type="entry name" value="FLAGELLAR PROTEIN FLIL"/>
    <property type="match status" value="1"/>
</dbReference>
<evidence type="ECO:0000256" key="8">
    <source>
        <dbReference type="ARBA" id="ARBA00022989"/>
    </source>
</evidence>
<gene>
    <name evidence="11" type="ORF">LMG32879_002466</name>
</gene>